<comment type="subcellular location">
    <subcellularLocation>
        <location evidence="1 4">Nucleus</location>
    </subcellularLocation>
</comment>
<dbReference type="Pfam" id="PF02671">
    <property type="entry name" value="PAH"/>
    <property type="match status" value="1"/>
</dbReference>
<evidence type="ECO:0000256" key="2">
    <source>
        <dbReference type="ARBA" id="ARBA00022491"/>
    </source>
</evidence>
<dbReference type="Proteomes" id="UP000250140">
    <property type="component" value="Unassembled WGS sequence"/>
</dbReference>
<protein>
    <submittedName>
        <fullName evidence="5">Uncharacterized protein</fullName>
    </submittedName>
</protein>
<dbReference type="PROSITE" id="PS51477">
    <property type="entry name" value="PAH"/>
    <property type="match status" value="2"/>
</dbReference>
<sequence>MVHESGRGSAIIKMMLTCLRIYGWPLRKHLTVLIPLSERRQMNHWRISPIIQTYLYPERASRSLLALEERTLFNDAVSSPTADGDNDARKPASFNQAISYVDQVKKTYTNQPGVYLKFLEILQMYQVMGHSIDLVYAQISILFAGDPIIIQGFLSFLPASPNKRRHVLGPESLNIQLLDLDTALEKLDTISVTLRYLDKLVALCAEHKPGIYSQFSGMIGDSNGAAFESLRLYRLISDMFAHNTIILSGDYMFSPSLQSVDQIPSASKQKYFTDDWRQQTSILVKALDYLDDLEGCYGFVSSTEPKVYLEFLKIMGDVREQELDALGFLDRATKLLADNASLVQRLGIFLPTEYTIRSCSQLYDSLEVIVDAPTGTKTYRHQVQRTRPNDGID</sequence>
<gene>
    <name evidence="5" type="ORF">AOQ84DRAFT_378579</name>
</gene>
<dbReference type="EMBL" id="KV750068">
    <property type="protein sequence ID" value="OCL06462.1"/>
    <property type="molecule type" value="Genomic_DNA"/>
</dbReference>
<evidence type="ECO:0000313" key="6">
    <source>
        <dbReference type="Proteomes" id="UP000250140"/>
    </source>
</evidence>
<keyword evidence="3 4" id="KW-0539">Nucleus</keyword>
<keyword evidence="6" id="KW-1185">Reference proteome</keyword>
<evidence type="ECO:0000256" key="4">
    <source>
        <dbReference type="PROSITE-ProRule" id="PRU00810"/>
    </source>
</evidence>
<name>A0A8E2EWZ7_9PEZI</name>
<accession>A0A8E2EWZ7</accession>
<dbReference type="SUPFAM" id="SSF47762">
    <property type="entry name" value="PAH2 domain"/>
    <property type="match status" value="2"/>
</dbReference>
<dbReference type="GO" id="GO:0000122">
    <property type="term" value="P:negative regulation of transcription by RNA polymerase II"/>
    <property type="evidence" value="ECO:0007669"/>
    <property type="project" value="TreeGrafter"/>
</dbReference>
<proteinExistence type="predicted"/>
<dbReference type="GO" id="GO:0003714">
    <property type="term" value="F:transcription corepressor activity"/>
    <property type="evidence" value="ECO:0007669"/>
    <property type="project" value="InterPro"/>
</dbReference>
<reference evidence="5 6" key="1">
    <citation type="journal article" date="2016" name="Nat. Commun.">
        <title>Ectomycorrhizal ecology is imprinted in the genome of the dominant symbiotic fungus Cenococcum geophilum.</title>
        <authorList>
            <consortium name="DOE Joint Genome Institute"/>
            <person name="Peter M."/>
            <person name="Kohler A."/>
            <person name="Ohm R.A."/>
            <person name="Kuo A."/>
            <person name="Krutzmann J."/>
            <person name="Morin E."/>
            <person name="Arend M."/>
            <person name="Barry K.W."/>
            <person name="Binder M."/>
            <person name="Choi C."/>
            <person name="Clum A."/>
            <person name="Copeland A."/>
            <person name="Grisel N."/>
            <person name="Haridas S."/>
            <person name="Kipfer T."/>
            <person name="LaButti K."/>
            <person name="Lindquist E."/>
            <person name="Lipzen A."/>
            <person name="Maire R."/>
            <person name="Meier B."/>
            <person name="Mihaltcheva S."/>
            <person name="Molinier V."/>
            <person name="Murat C."/>
            <person name="Poggeler S."/>
            <person name="Quandt C.A."/>
            <person name="Sperisen C."/>
            <person name="Tritt A."/>
            <person name="Tisserant E."/>
            <person name="Crous P.W."/>
            <person name="Henrissat B."/>
            <person name="Nehls U."/>
            <person name="Egli S."/>
            <person name="Spatafora J.W."/>
            <person name="Grigoriev I.V."/>
            <person name="Martin F.M."/>
        </authorList>
    </citation>
    <scope>NUCLEOTIDE SEQUENCE [LARGE SCALE GENOMIC DNA]</scope>
    <source>
        <strain evidence="5 6">CBS 207.34</strain>
    </source>
</reference>
<evidence type="ECO:0000256" key="1">
    <source>
        <dbReference type="ARBA" id="ARBA00004123"/>
    </source>
</evidence>
<dbReference type="PANTHER" id="PTHR12346:SF0">
    <property type="entry name" value="SIN3A, ISOFORM G"/>
    <property type="match status" value="1"/>
</dbReference>
<dbReference type="GO" id="GO:0000785">
    <property type="term" value="C:chromatin"/>
    <property type="evidence" value="ECO:0007669"/>
    <property type="project" value="TreeGrafter"/>
</dbReference>
<keyword evidence="2" id="KW-0678">Repressor</keyword>
<dbReference type="OrthoDB" id="3853996at2759"/>
<evidence type="ECO:0000256" key="3">
    <source>
        <dbReference type="ARBA" id="ARBA00023242"/>
    </source>
</evidence>
<dbReference type="InterPro" id="IPR039774">
    <property type="entry name" value="Sin3-like"/>
</dbReference>
<evidence type="ECO:0000313" key="5">
    <source>
        <dbReference type="EMBL" id="OCL06462.1"/>
    </source>
</evidence>
<dbReference type="Gene3D" id="1.20.1160.11">
    <property type="entry name" value="Paired amphipathic helix"/>
    <property type="match status" value="2"/>
</dbReference>
<dbReference type="InterPro" id="IPR003822">
    <property type="entry name" value="PAH"/>
</dbReference>
<dbReference type="InterPro" id="IPR036600">
    <property type="entry name" value="PAH_sf"/>
</dbReference>
<organism evidence="5 6">
    <name type="scientific">Glonium stellatum</name>
    <dbReference type="NCBI Taxonomy" id="574774"/>
    <lineage>
        <taxon>Eukaryota</taxon>
        <taxon>Fungi</taxon>
        <taxon>Dikarya</taxon>
        <taxon>Ascomycota</taxon>
        <taxon>Pezizomycotina</taxon>
        <taxon>Dothideomycetes</taxon>
        <taxon>Pleosporomycetidae</taxon>
        <taxon>Gloniales</taxon>
        <taxon>Gloniaceae</taxon>
        <taxon>Glonium</taxon>
    </lineage>
</organism>
<dbReference type="GO" id="GO:0000118">
    <property type="term" value="C:histone deacetylase complex"/>
    <property type="evidence" value="ECO:0007669"/>
    <property type="project" value="TreeGrafter"/>
</dbReference>
<dbReference type="PANTHER" id="PTHR12346">
    <property type="entry name" value="SIN3B-RELATED"/>
    <property type="match status" value="1"/>
</dbReference>
<dbReference type="AlphaFoldDB" id="A0A8E2EWZ7"/>